<dbReference type="AlphaFoldDB" id="A0A391NW35"/>
<dbReference type="Proteomes" id="UP000265618">
    <property type="component" value="Unassembled WGS sequence"/>
</dbReference>
<dbReference type="InterPro" id="IPR029052">
    <property type="entry name" value="Metallo-depent_PP-like"/>
</dbReference>
<gene>
    <name evidence="1" type="ORF">KIPB_016854</name>
</gene>
<keyword evidence="2" id="KW-1185">Reference proteome</keyword>
<accession>A0A391NW35</accession>
<dbReference type="Gene3D" id="3.60.21.10">
    <property type="match status" value="1"/>
</dbReference>
<comment type="caution">
    <text evidence="1">The sequence shown here is derived from an EMBL/GenBank/DDBJ whole genome shotgun (WGS) entry which is preliminary data.</text>
</comment>
<reference evidence="1 2" key="1">
    <citation type="journal article" date="2018" name="PLoS ONE">
        <title>The draft genome of Kipferlia bialata reveals reductive genome evolution in fornicate parasites.</title>
        <authorList>
            <person name="Tanifuji G."/>
            <person name="Takabayashi S."/>
            <person name="Kume K."/>
            <person name="Takagi M."/>
            <person name="Nakayama T."/>
            <person name="Kamikawa R."/>
            <person name="Inagaki Y."/>
            <person name="Hashimoto T."/>
        </authorList>
    </citation>
    <scope>NUCLEOTIDE SEQUENCE [LARGE SCALE GENOMIC DNA]</scope>
    <source>
        <strain evidence="1">NY0173</strain>
    </source>
</reference>
<evidence type="ECO:0000313" key="2">
    <source>
        <dbReference type="Proteomes" id="UP000265618"/>
    </source>
</evidence>
<name>A0A391NW35_9EUKA</name>
<dbReference type="EMBL" id="BDIP01010710">
    <property type="protein sequence ID" value="GCA65321.1"/>
    <property type="molecule type" value="Genomic_DNA"/>
</dbReference>
<proteinExistence type="predicted"/>
<sequence>DGDYLGVPYTVVQSAQGLRVLVLGFIYHFSNTSTGIEIHDLEDIETEAMFLEAMGQEYDMIGI</sequence>
<evidence type="ECO:0000313" key="1">
    <source>
        <dbReference type="EMBL" id="GCA65321.1"/>
    </source>
</evidence>
<organism evidence="1 2">
    <name type="scientific">Kipferlia bialata</name>
    <dbReference type="NCBI Taxonomy" id="797122"/>
    <lineage>
        <taxon>Eukaryota</taxon>
        <taxon>Metamonada</taxon>
        <taxon>Carpediemonas-like organisms</taxon>
        <taxon>Kipferlia</taxon>
    </lineage>
</organism>
<protein>
    <submittedName>
        <fullName evidence="1">Uncharacterized protein</fullName>
    </submittedName>
</protein>
<feature type="non-terminal residue" evidence="1">
    <location>
        <position position="1"/>
    </location>
</feature>